<dbReference type="GO" id="GO:0003824">
    <property type="term" value="F:catalytic activity"/>
    <property type="evidence" value="ECO:0007669"/>
    <property type="project" value="InterPro"/>
</dbReference>
<dbReference type="InterPro" id="IPR001242">
    <property type="entry name" value="Condensation_dom"/>
</dbReference>
<dbReference type="RefSeq" id="WP_092884361.1">
    <property type="nucleotide sequence ID" value="NZ_CP061498.1"/>
</dbReference>
<dbReference type="InterPro" id="IPR023213">
    <property type="entry name" value="CAT-like_dom_sf"/>
</dbReference>
<dbReference type="PROSITE" id="PS00455">
    <property type="entry name" value="AMP_BINDING"/>
    <property type="match status" value="1"/>
</dbReference>
<dbReference type="Gene3D" id="1.10.1200.10">
    <property type="entry name" value="ACP-like"/>
    <property type="match status" value="1"/>
</dbReference>
<dbReference type="EMBL" id="FNOM01000001">
    <property type="protein sequence ID" value="SDW11522.1"/>
    <property type="molecule type" value="Genomic_DNA"/>
</dbReference>
<dbReference type="Gene3D" id="3.30.300.30">
    <property type="match status" value="1"/>
</dbReference>
<dbReference type="InterPro" id="IPR010071">
    <property type="entry name" value="AA_adenyl_dom"/>
</dbReference>
<keyword evidence="2" id="KW-0597">Phosphoprotein</keyword>
<dbReference type="Pfam" id="PF00975">
    <property type="entry name" value="Thioesterase"/>
    <property type="match status" value="1"/>
</dbReference>
<dbReference type="GO" id="GO:0044550">
    <property type="term" value="P:secondary metabolite biosynthetic process"/>
    <property type="evidence" value="ECO:0007669"/>
    <property type="project" value="TreeGrafter"/>
</dbReference>
<dbReference type="STRING" id="564137.SAMN04488238_101126"/>
<dbReference type="SMART" id="SM00823">
    <property type="entry name" value="PKS_PP"/>
    <property type="match status" value="1"/>
</dbReference>
<keyword evidence="6" id="KW-1185">Reference proteome</keyword>
<dbReference type="InterPro" id="IPR001031">
    <property type="entry name" value="Thioesterase"/>
</dbReference>
<evidence type="ECO:0000256" key="2">
    <source>
        <dbReference type="ARBA" id="ARBA00022553"/>
    </source>
</evidence>
<dbReference type="PROSITE" id="PS50075">
    <property type="entry name" value="CARRIER"/>
    <property type="match status" value="1"/>
</dbReference>
<evidence type="ECO:0000259" key="4">
    <source>
        <dbReference type="PROSITE" id="PS50075"/>
    </source>
</evidence>
<dbReference type="InterPro" id="IPR009081">
    <property type="entry name" value="PP-bd_ACP"/>
</dbReference>
<protein>
    <submittedName>
        <fullName evidence="5">Amino acid adenylation domain-containing protein</fullName>
    </submittedName>
</protein>
<dbReference type="GO" id="GO:0005737">
    <property type="term" value="C:cytoplasm"/>
    <property type="evidence" value="ECO:0007669"/>
    <property type="project" value="TreeGrafter"/>
</dbReference>
<dbReference type="CDD" id="cd05930">
    <property type="entry name" value="A_NRPS"/>
    <property type="match status" value="1"/>
</dbReference>
<dbReference type="Pfam" id="PF00668">
    <property type="entry name" value="Condensation"/>
    <property type="match status" value="1"/>
</dbReference>
<gene>
    <name evidence="5" type="ORF">SAMN04488238_101126</name>
</gene>
<dbReference type="Pfam" id="PF00501">
    <property type="entry name" value="AMP-binding"/>
    <property type="match status" value="1"/>
</dbReference>
<dbReference type="Gene3D" id="3.40.50.1820">
    <property type="entry name" value="alpha/beta hydrolase"/>
    <property type="match status" value="1"/>
</dbReference>
<proteinExistence type="predicted"/>
<evidence type="ECO:0000313" key="6">
    <source>
        <dbReference type="Proteomes" id="UP000198539"/>
    </source>
</evidence>
<dbReference type="InterPro" id="IPR029058">
    <property type="entry name" value="AB_hydrolase_fold"/>
</dbReference>
<dbReference type="OrthoDB" id="9803968at2"/>
<dbReference type="Gene3D" id="3.30.559.10">
    <property type="entry name" value="Chloramphenicol acetyltransferase-like domain"/>
    <property type="match status" value="1"/>
</dbReference>
<dbReference type="InterPro" id="IPR045851">
    <property type="entry name" value="AMP-bd_C_sf"/>
</dbReference>
<dbReference type="Gene3D" id="3.30.559.30">
    <property type="entry name" value="Nonribosomal peptide synthetase, condensation domain"/>
    <property type="match status" value="1"/>
</dbReference>
<reference evidence="5 6" key="1">
    <citation type="submission" date="2016-10" db="EMBL/GenBank/DDBJ databases">
        <authorList>
            <person name="de Groot N.N."/>
        </authorList>
    </citation>
    <scope>NUCLEOTIDE SEQUENCE [LARGE SCALE GENOMIC DNA]</scope>
    <source>
        <strain evidence="5 6">CGMCC 1.8894</strain>
    </source>
</reference>
<dbReference type="SUPFAM" id="SSF56801">
    <property type="entry name" value="Acetyl-CoA synthetase-like"/>
    <property type="match status" value="1"/>
</dbReference>
<dbReference type="PANTHER" id="PTHR45527:SF1">
    <property type="entry name" value="FATTY ACID SYNTHASE"/>
    <property type="match status" value="1"/>
</dbReference>
<dbReference type="Gene3D" id="3.40.50.12780">
    <property type="entry name" value="N-terminal domain of ligase-like"/>
    <property type="match status" value="1"/>
</dbReference>
<dbReference type="InterPro" id="IPR042099">
    <property type="entry name" value="ANL_N_sf"/>
</dbReference>
<evidence type="ECO:0000256" key="1">
    <source>
        <dbReference type="ARBA" id="ARBA00022450"/>
    </source>
</evidence>
<dbReference type="InterPro" id="IPR036736">
    <property type="entry name" value="ACP-like_sf"/>
</dbReference>
<feature type="region of interest" description="Disordered" evidence="3">
    <location>
        <begin position="1370"/>
        <end position="1393"/>
    </location>
</feature>
<sequence>MTVMGKLLDRTLSMGVPADPARKAPLTPAQAGLLLQSALSGIPALNVIQIVARFEGEDVNPRFMAQAWQAMADRHPALRLAIDAGAEEGPQQSVLPSVSVQMTTHDWSHRTVGDQENALAHWLAADKTRGAAVDAVPNWRVAWLRLGARRSVLVWTFHHAVLDGTSFRLVLDDLFTVYDGLCNRRAARLAPLPAAPGFLDHCDAVAAQDKSAAVAHFRALLSGFDAPNALPATFCQGASGTMSERRFITTTLSAADSRAIHARAQAAGATAANLVSAAWGLVLTRVSGRSGAVFGLTRSGRHLLPDAANVAGCLINTLPVRVDADSDTTVDALLTELRGQTLAAQPFETVSPSDIAAASDIGPERALFDSIVMFDRGSLAVQMQAKGPDWQSRHICEISHIATPVTVAVYDDPQMLVQFEYDPSRLSGAGAARLAEYLNATLRALAAAPPGARLGDIDMLPAAERSALLALGQPDHPTPTDAGARGVVARFADAAARFPERPAVSQIGVPGRLSYAQLDSRADQIAAKLQHRGVRVGDTVGLALPRGADYVAALLGALKAGASFVPLDPTYPAAVLADMVDRAGLACLVCQGTFAQTIGMPDIPTLSMTQDLGAEAVGPALPQPVGYDPARRAYVIFTSGSSGQPKGVEVSHNALAHHADAAIGAYRLTHTDRVLQFTSQSFDISIEEILPTLLAGGHLVLRNDAVVQSGHDFVTALDAQQITVLNLPTAFWHALAEHLEETGGAALPSSLRLLIAGGERVSPTVLARWRGMFPGLRWLNGYGPTEATITATLYDPAEYAFDGGDVPIGRPFGHARAYVACVDGSLAPMGVDGELWVGGPAVAHGYLGREDLTRAAFLPDRFASGATPADRVYRTGDRVAWRGDGTLRYFGRMDRQVKLRGYRIEPAAIEAALERHTGVGVAVVAVDNPDSAHAQLLAWVRPRAAADAPLCLRELQASLSEHLPAHMLPVIQIVADLPQTPGGKTDVARLPRPAAPQPAAAPAQTDAATQKLQAIFARLLDTARVDPDVSFFDLGGHSLLSVRLMSLIQRDFGQRLTLATLYQFPTARGLASELGRAGARPGGLSCIVPIQPAGNGPPLFMVQVLGPEASYIRPLAAHLAPRRPVYGLTIDMFDPDTPATIPEIAAIYCANIQSQYPTGPICLAAVSNGAYMALELAQQLVAAGRNVAGLYFLDASGPGGRPQNPRQATTLGYLRQLVHNFGGVVRGRSHHAWMTLRFEAEKLRLRLSAHRALPMLAQASDAALVTDLAHQAKLALLIKAYHPAPYPRLITVFRSKEQTYDSKAAISSGLGWAPVAAVGFEMIDVPGYHLTTLQDPNVHALARIISRKMQAIEAGQGAAGLDRRRRVNLQPRSSDSTEFSKIRPASVTLRQSS</sequence>
<evidence type="ECO:0000256" key="3">
    <source>
        <dbReference type="SAM" id="MobiDB-lite"/>
    </source>
</evidence>
<dbReference type="Proteomes" id="UP000198539">
    <property type="component" value="Unassembled WGS sequence"/>
</dbReference>
<dbReference type="InterPro" id="IPR020806">
    <property type="entry name" value="PKS_PP-bd"/>
</dbReference>
<dbReference type="GO" id="GO:0043041">
    <property type="term" value="P:amino acid activation for nonribosomal peptide biosynthetic process"/>
    <property type="evidence" value="ECO:0007669"/>
    <property type="project" value="TreeGrafter"/>
</dbReference>
<feature type="compositionally biased region" description="Polar residues" evidence="3">
    <location>
        <begin position="1370"/>
        <end position="1379"/>
    </location>
</feature>
<accession>A0A1H2QWF2</accession>
<dbReference type="Pfam" id="PF00550">
    <property type="entry name" value="PP-binding"/>
    <property type="match status" value="1"/>
</dbReference>
<organism evidence="5 6">
    <name type="scientific">Roseicitreum antarcticum</name>
    <dbReference type="NCBI Taxonomy" id="564137"/>
    <lineage>
        <taxon>Bacteria</taxon>
        <taxon>Pseudomonadati</taxon>
        <taxon>Pseudomonadota</taxon>
        <taxon>Alphaproteobacteria</taxon>
        <taxon>Rhodobacterales</taxon>
        <taxon>Paracoccaceae</taxon>
        <taxon>Roseicitreum</taxon>
    </lineage>
</organism>
<dbReference type="NCBIfam" id="TIGR01733">
    <property type="entry name" value="AA-adenyl-dom"/>
    <property type="match status" value="1"/>
</dbReference>
<evidence type="ECO:0000313" key="5">
    <source>
        <dbReference type="EMBL" id="SDW11522.1"/>
    </source>
</evidence>
<dbReference type="InterPro" id="IPR000873">
    <property type="entry name" value="AMP-dep_synth/lig_dom"/>
</dbReference>
<name>A0A1H2QWF2_9RHOB</name>
<dbReference type="SUPFAM" id="SSF47336">
    <property type="entry name" value="ACP-like"/>
    <property type="match status" value="1"/>
</dbReference>
<dbReference type="GO" id="GO:0031177">
    <property type="term" value="F:phosphopantetheine binding"/>
    <property type="evidence" value="ECO:0007669"/>
    <property type="project" value="InterPro"/>
</dbReference>
<dbReference type="SUPFAM" id="SSF52777">
    <property type="entry name" value="CoA-dependent acyltransferases"/>
    <property type="match status" value="2"/>
</dbReference>
<keyword evidence="1" id="KW-0596">Phosphopantetheine</keyword>
<dbReference type="SUPFAM" id="SSF53474">
    <property type="entry name" value="alpha/beta-Hydrolases"/>
    <property type="match status" value="1"/>
</dbReference>
<dbReference type="PANTHER" id="PTHR45527">
    <property type="entry name" value="NONRIBOSOMAL PEPTIDE SYNTHETASE"/>
    <property type="match status" value="1"/>
</dbReference>
<feature type="domain" description="Carrier" evidence="4">
    <location>
        <begin position="1003"/>
        <end position="1078"/>
    </location>
</feature>
<dbReference type="InterPro" id="IPR020845">
    <property type="entry name" value="AMP-binding_CS"/>
</dbReference>